<sequence>MNISRPVGSEVTEVEFGYFTARDIKNLSVKQITHPQVFDSLGHPISGGLHDLALGAYDKTPCATCRLDARFCPGHIGHIELPIPVYNPLFFSQMYILIRSACLYCYSFRLNRLEIHRYECKLRLLQYSLVTECEMLEEIRADGAIDDGDAEFEEAVEDNKLISTKSTTSPSKKNDTEKQRHLNEKQLIRRRAQFVSDAIARAKETGQVHKSAAVLEERRKLIHEFMKLLLSRQKCDNCGMFSPGFRKDGTSKIFETALRDKQLQNNKLKGGYRQDAMFDRADRRSRQMNVNEVKQKEENDNIEDEEIDNVDGKPQPAKSVSGRYVLSTEVRNHLRRLFRKEKNIVQLIFQSKATSDSVNADMFFIQYLAVPPTRFRPPSKVGGETHEAVQNELLSRILQSALRIRDLNERMNELKHDKVTDNSVEARQILSQLMNTFVTIQNDVNAFIDSSKSAPTMGAARIPPPGIKQLLEKKEGLFRKHMMGKRVNYAARSVISPDPNIETNEIGIPPVFAVKLTYPEPVTPYNFQEMRKAVINGPVVWPGATHIENEDGTLIALHTMTTEQRTALANQLLTPSFGAAVTNKKVYRHIRNQDVVIMNRQPTLHKASMMGHKVKVLQGEKTLRLHYANTSAYNADFDGDEMNMHFPQNENARAEAMMLANTDSQYLVPTSGKPLRGLVQDHVVTGMWMTSNDTMFTREQYHQLVYGTIRPEDGHTTTNRILTVPPAIIKPIPMWTGKQVISTVLLNLKPLDRPGLNLISKNKVDNKYWGEDSQENTVLFMNGNLLCGILDKSQFGASEFGFVHSVHEIYGAHVAGKLLSVLGRLFTKYVQSRGFTCGMDDLRLTQEGNEWRSDILESAKNVGTKAALEVVNLPEETKQNNAELRRRLEEVLRHNEKLAVMDAVVQKYVNAVTSEVVAKCIPDGTLKAFPKNSFMSMVLSGAKGSNVNLSQIMCMLGQQALEGRRVPVMISGKSLPSFKAFDTSAKSGGYIASRFFSGVKPQEFYFHCMAGREGLIDTAVKTSRSGYLQRCLIKQLEGVQTQYDNTVRDSDGSLVQFLYGGDAIEVIQESHLMNFDFCAQNFHSLLQKYPAHEVAGMVDETSAASYSRKVRKNAAKEVNLPHYLKSNKYEPTISKYSPSTYLGSVSEVFQQKLDEYTAARKDTIFSKHSESGITEKMFKALMQLKYMHSLVQPGEAVGILASQSIGEPSTQMTLNTFHFAGHGAANVTLGIPRMREIVMTASLNIKTPQMRLPVLDDVSDDQADDFCKSVARVVISELIDEIFVTERTGIAPDAETVARAYTVRMKFYPREEYESEYDIIQDVLEHAVVVKLLSKLTSTISKELKRQKKASSSGSDAAPQIGKAVKQSADDVLTEKVGDAKTKKDDESDDEDEDDDGDASAEKRKSRTKEASSYEDPDDEDNEVIKSLGKTDYDDEDDEEVEVEKAVEDGDDDTEDAAMTDLRRPLSKRAIERQQEVVGMYPNVTRFDFDDAHGEWCEFELQYPSDNHKLLVINIIESVCRALVVRETPRIGRCLRAQPTKGSSKRSLVTEGVNFQAMWDHDDFIDVNGITSNNIAAVLETYGVEAARNTIVMEIANVFEPYGIKVNARHLELIADMMTRDGGYLAFNRHGVEASASPFLKMSFETTFNFLKQAVLNGDIDDLDSPSARLVVGKLSKVGTGSFDVLTRLNW</sequence>
<accession>A0ACC3TBT1</accession>
<comment type="caution">
    <text evidence="1">The sequence shown here is derived from an EMBL/GenBank/DDBJ whole genome shotgun (WGS) entry which is preliminary data.</text>
</comment>
<reference evidence="2" key="1">
    <citation type="journal article" date="2024" name="Front. Bioeng. Biotechnol.">
        <title>Genome-scale model development and genomic sequencing of the oleaginous clade Lipomyces.</title>
        <authorList>
            <person name="Czajka J.J."/>
            <person name="Han Y."/>
            <person name="Kim J."/>
            <person name="Mondo S.J."/>
            <person name="Hofstad B.A."/>
            <person name="Robles A."/>
            <person name="Haridas S."/>
            <person name="Riley R."/>
            <person name="LaButti K."/>
            <person name="Pangilinan J."/>
            <person name="Andreopoulos W."/>
            <person name="Lipzen A."/>
            <person name="Yan J."/>
            <person name="Wang M."/>
            <person name="Ng V."/>
            <person name="Grigoriev I.V."/>
            <person name="Spatafora J.W."/>
            <person name="Magnuson J.K."/>
            <person name="Baker S.E."/>
            <person name="Pomraning K.R."/>
        </authorList>
    </citation>
    <scope>NUCLEOTIDE SEQUENCE [LARGE SCALE GENOMIC DNA]</scope>
    <source>
        <strain evidence="2">CBS 7786</strain>
    </source>
</reference>
<organism evidence="1 2">
    <name type="scientific">Lipomyces kononenkoae</name>
    <name type="common">Yeast</name>
    <dbReference type="NCBI Taxonomy" id="34357"/>
    <lineage>
        <taxon>Eukaryota</taxon>
        <taxon>Fungi</taxon>
        <taxon>Dikarya</taxon>
        <taxon>Ascomycota</taxon>
        <taxon>Saccharomycotina</taxon>
        <taxon>Lipomycetes</taxon>
        <taxon>Lipomycetales</taxon>
        <taxon>Lipomycetaceae</taxon>
        <taxon>Lipomyces</taxon>
    </lineage>
</organism>
<protein>
    <submittedName>
        <fullName evidence="1">Uncharacterized protein</fullName>
    </submittedName>
</protein>
<keyword evidence="2" id="KW-1185">Reference proteome</keyword>
<proteinExistence type="predicted"/>
<evidence type="ECO:0000313" key="2">
    <source>
        <dbReference type="Proteomes" id="UP001433508"/>
    </source>
</evidence>
<dbReference type="Proteomes" id="UP001433508">
    <property type="component" value="Unassembled WGS sequence"/>
</dbReference>
<gene>
    <name evidence="1" type="ORF">V1525DRAFT_392485</name>
</gene>
<name>A0ACC3TBT1_LIPKO</name>
<dbReference type="EMBL" id="MU971335">
    <property type="protein sequence ID" value="KAK9241224.1"/>
    <property type="molecule type" value="Genomic_DNA"/>
</dbReference>
<evidence type="ECO:0000313" key="1">
    <source>
        <dbReference type="EMBL" id="KAK9241224.1"/>
    </source>
</evidence>